<protein>
    <submittedName>
        <fullName evidence="2">Uncharacterized protein</fullName>
    </submittedName>
</protein>
<dbReference type="VEuPathDB" id="PiroplasmaDB:BOVATA_047230"/>
<keyword evidence="3" id="KW-1185">Reference proteome</keyword>
<feature type="compositionally biased region" description="Basic and acidic residues" evidence="1">
    <location>
        <begin position="110"/>
        <end position="120"/>
    </location>
</feature>
<accession>A0A2H6KJS6</accession>
<reference evidence="2 3" key="1">
    <citation type="journal article" date="2017" name="BMC Genomics">
        <title>Whole-genome assembly of Babesia ovata and comparative genomics between closely related pathogens.</title>
        <authorList>
            <person name="Yamagishi J."/>
            <person name="Asada M."/>
            <person name="Hakimi H."/>
            <person name="Tanaka T.Q."/>
            <person name="Sugimoto C."/>
            <person name="Kawazu S."/>
        </authorList>
    </citation>
    <scope>NUCLEOTIDE SEQUENCE [LARGE SCALE GENOMIC DNA]</scope>
    <source>
        <strain evidence="2 3">Miyake</strain>
    </source>
</reference>
<sequence length="414" mass="46116">MLNKLQSDLSDHKSEVHSNASKKDSALKDIHSRMVSLAELSGKLGQFIGKSDAVTEAINNAITAIIDSDPEFKSLKNPSSSTGQSPAAVSAGLINDGELDEKIEHYNNLKTSLESKKTDKNPPLSSEESRLLSSHQSKLDALQRLKSLNESLNSLSKNDNNCKNLLTNLCSGLEKFLGYQETSKGYDGTGIVYSDLDRLCDGVMSFLHGVLSGVKDDESVFTYSFISQNDLNKILEHMHLGDYGFRVCIDHVSDILSEYDKHLNEKTNAVNTSLSELSTNLSNQYVTQVNEKINEPLEKQLTAWRTTVQSLETEVNKIQTEKINVLDTTLKSSVLREFVPVKSVVEHMRSVSLDPNLMDQAKRVDGELLKTKAKLDAEIAKQSITLQQNMIVQFNRVENSILILKRNNAEHFKK</sequence>
<dbReference type="Proteomes" id="UP000236319">
    <property type="component" value="Unassembled WGS sequence"/>
</dbReference>
<comment type="caution">
    <text evidence="2">The sequence shown here is derived from an EMBL/GenBank/DDBJ whole genome shotgun (WGS) entry which is preliminary data.</text>
</comment>
<evidence type="ECO:0000313" key="3">
    <source>
        <dbReference type="Proteomes" id="UP000236319"/>
    </source>
</evidence>
<organism evidence="2 3">
    <name type="scientific">Babesia ovata</name>
    <dbReference type="NCBI Taxonomy" id="189622"/>
    <lineage>
        <taxon>Eukaryota</taxon>
        <taxon>Sar</taxon>
        <taxon>Alveolata</taxon>
        <taxon>Apicomplexa</taxon>
        <taxon>Aconoidasida</taxon>
        <taxon>Piroplasmida</taxon>
        <taxon>Babesiidae</taxon>
        <taxon>Babesia</taxon>
    </lineage>
</organism>
<proteinExistence type="predicted"/>
<feature type="region of interest" description="Disordered" evidence="1">
    <location>
        <begin position="1"/>
        <end position="27"/>
    </location>
</feature>
<dbReference type="GeneID" id="39877000"/>
<dbReference type="OrthoDB" id="295473at2759"/>
<dbReference type="RefSeq" id="XP_028869473.1">
    <property type="nucleotide sequence ID" value="XM_029013640.1"/>
</dbReference>
<evidence type="ECO:0000256" key="1">
    <source>
        <dbReference type="SAM" id="MobiDB-lite"/>
    </source>
</evidence>
<gene>
    <name evidence="2" type="ORF">BOVATA_047230</name>
</gene>
<dbReference type="AlphaFoldDB" id="A0A2H6KJS6"/>
<name>A0A2H6KJS6_9APIC</name>
<dbReference type="EMBL" id="BDSA01000024">
    <property type="protein sequence ID" value="GBE63230.1"/>
    <property type="molecule type" value="Genomic_DNA"/>
</dbReference>
<evidence type="ECO:0000313" key="2">
    <source>
        <dbReference type="EMBL" id="GBE63230.1"/>
    </source>
</evidence>
<feature type="compositionally biased region" description="Basic and acidic residues" evidence="1">
    <location>
        <begin position="9"/>
        <end position="27"/>
    </location>
</feature>
<feature type="region of interest" description="Disordered" evidence="1">
    <location>
        <begin position="110"/>
        <end position="132"/>
    </location>
</feature>